<gene>
    <name evidence="3" type="ORF">BPECEDMP_00003</name>
    <name evidence="2" type="ORF">JFCJENAD_00001</name>
    <name evidence="1" type="ORF">OHNFDOKE_00003</name>
</gene>
<evidence type="ECO:0000313" key="2">
    <source>
        <dbReference type="EMBL" id="QNO44941.1"/>
    </source>
</evidence>
<sequence>MITLDYAALNLQYMSAPSYSFEEFSNDLECTADWIFRRAVPPPCPECGVLMNRNGYNKYCKKYIGSIKMGRYICPCCGEPLEEDRSFWEELKKGLFDVPDVFYQQLRFYNVPYTGISATMKLVFPRGKTTIYDAFMESVEKTYIPPVDDIWIVHYDEQHLKIGGTQKFRLTLLDGATGRPIADELYDNKDSETIKAFLAEYLDPDRRIFIVTDLAPGYPGIFDEFFGDNVIHQLCLLHLNKLIAGNFPRNATIEQELMKYRMLNIFYNRDAEIKMLVEMAAEEERLIEQNDRKKYEAWLKEKIAAFRIFLHDQELSRRRKEENLEQRPYQDALEIFTALMAEIESFEESVQKRLKMIEKNWKGLTAFYFVEGVPATNNLVENYYGASLKTHHKKQFRTEMGLKNQIKLSSMKRAGILGKCKDTILSAFSRFIPFLILLCQIS</sequence>
<dbReference type="AlphaFoldDB" id="A0A7G9Y970"/>
<dbReference type="EMBL" id="MT630986">
    <property type="protein sequence ID" value="QNO44554.1"/>
    <property type="molecule type" value="Genomic_DNA"/>
</dbReference>
<organism evidence="1">
    <name type="scientific">Candidatus Methanogaster sp. ANME-2c ERB4</name>
    <dbReference type="NCBI Taxonomy" id="2759911"/>
    <lineage>
        <taxon>Archaea</taxon>
        <taxon>Methanobacteriati</taxon>
        <taxon>Methanobacteriota</taxon>
        <taxon>Stenosarchaea group</taxon>
        <taxon>Methanomicrobia</taxon>
        <taxon>Methanosarcinales</taxon>
        <taxon>ANME-2 cluster</taxon>
        <taxon>Candidatus Methanogasteraceae</taxon>
        <taxon>Candidatus Methanogaster</taxon>
    </lineage>
</organism>
<accession>A0A7G9Y970</accession>
<evidence type="ECO:0000313" key="1">
    <source>
        <dbReference type="EMBL" id="QNO44554.1"/>
    </source>
</evidence>
<evidence type="ECO:0000313" key="3">
    <source>
        <dbReference type="EMBL" id="QNO45007.1"/>
    </source>
</evidence>
<evidence type="ECO:0008006" key="4">
    <source>
        <dbReference type="Google" id="ProtNLM"/>
    </source>
</evidence>
<name>A0A7G9Y970_9EURY</name>
<protein>
    <recommendedName>
        <fullName evidence="4">Transposase IS204/IS1001/IS1096/IS1165 DDE domain-containing protein</fullName>
    </recommendedName>
</protein>
<reference evidence="1" key="1">
    <citation type="submission" date="2020-06" db="EMBL/GenBank/DDBJ databases">
        <title>Unique genomic features of the anaerobic methanotrophic archaea.</title>
        <authorList>
            <person name="Chadwick G.L."/>
            <person name="Skennerton C.T."/>
            <person name="Laso-Perez R."/>
            <person name="Leu A.O."/>
            <person name="Speth D.R."/>
            <person name="Yu H."/>
            <person name="Morgan-Lang C."/>
            <person name="Hatzenpichler R."/>
            <person name="Goudeau D."/>
            <person name="Malmstrom R."/>
            <person name="Brazelton W.J."/>
            <person name="Woyke T."/>
            <person name="Hallam S.J."/>
            <person name="Tyson G.W."/>
            <person name="Wegener G."/>
            <person name="Boetius A."/>
            <person name="Orphan V."/>
        </authorList>
    </citation>
    <scope>NUCLEOTIDE SEQUENCE</scope>
</reference>
<proteinExistence type="predicted"/>
<dbReference type="EMBL" id="MT631057">
    <property type="protein sequence ID" value="QNO45007.1"/>
    <property type="molecule type" value="Genomic_DNA"/>
</dbReference>
<dbReference type="EMBL" id="MT631045">
    <property type="protein sequence ID" value="QNO44941.1"/>
    <property type="molecule type" value="Genomic_DNA"/>
</dbReference>